<keyword evidence="3 4" id="KW-0418">Kinase</keyword>
<sequence>MTGATDDGAARPSVVVVGHAARDLVLRIGELPGAGASTTVEERIERLGGKGANIAVGLRQLEPHVAPILVAVLGQDAAGDMALREAVEAGIDIRLVVRRGTTALLVDVVDDHHERRLLEHMTEESLLTVDDIRAAEDELSTADVVVLQLQQPADALLAAARSVRRGARIVLDGAIEGEARDELLALATVVRADAEEAAILGGTQVAGVDDALRAARELLAKGPSLVALSVPDAGDLLVWRDGHELFPHGDAPVVDPTGAGDAFVAGLVAGLLRGLDPQQIGQLAKAAATSTVQRLGGHPELGELDDEGEDGTTDADRTHR</sequence>
<dbReference type="SUPFAM" id="SSF53613">
    <property type="entry name" value="Ribokinase-like"/>
    <property type="match status" value="1"/>
</dbReference>
<dbReference type="EMBL" id="BAAAKK010000001">
    <property type="protein sequence ID" value="GAA1419371.1"/>
    <property type="molecule type" value="Genomic_DNA"/>
</dbReference>
<evidence type="ECO:0000256" key="3">
    <source>
        <dbReference type="ARBA" id="ARBA00022777"/>
    </source>
</evidence>
<evidence type="ECO:0000256" key="5">
    <source>
        <dbReference type="SAM" id="MobiDB-lite"/>
    </source>
</evidence>
<keyword evidence="8" id="KW-1185">Reference proteome</keyword>
<evidence type="ECO:0000256" key="1">
    <source>
        <dbReference type="ARBA" id="ARBA00010688"/>
    </source>
</evidence>
<dbReference type="Proteomes" id="UP001501266">
    <property type="component" value="Unassembled WGS sequence"/>
</dbReference>
<evidence type="ECO:0000313" key="7">
    <source>
        <dbReference type="EMBL" id="GAA1419371.1"/>
    </source>
</evidence>
<feature type="region of interest" description="Disordered" evidence="5">
    <location>
        <begin position="296"/>
        <end position="320"/>
    </location>
</feature>
<evidence type="ECO:0000256" key="2">
    <source>
        <dbReference type="ARBA" id="ARBA00022679"/>
    </source>
</evidence>
<dbReference type="PANTHER" id="PTHR10584">
    <property type="entry name" value="SUGAR KINASE"/>
    <property type="match status" value="1"/>
</dbReference>
<evidence type="ECO:0000259" key="6">
    <source>
        <dbReference type="Pfam" id="PF00294"/>
    </source>
</evidence>
<protein>
    <submittedName>
        <fullName evidence="7">PfkB family carbohydrate kinase</fullName>
    </submittedName>
</protein>
<comment type="similarity">
    <text evidence="1 4">Belongs to the carbohydrate kinase PfkB family.</text>
</comment>
<dbReference type="InterPro" id="IPR029056">
    <property type="entry name" value="Ribokinase-like"/>
</dbReference>
<dbReference type="PRINTS" id="PR00990">
    <property type="entry name" value="RIBOKINASE"/>
</dbReference>
<organism evidence="7 8">
    <name type="scientific">Agrococcus citreus</name>
    <dbReference type="NCBI Taxonomy" id="84643"/>
    <lineage>
        <taxon>Bacteria</taxon>
        <taxon>Bacillati</taxon>
        <taxon>Actinomycetota</taxon>
        <taxon>Actinomycetes</taxon>
        <taxon>Micrococcales</taxon>
        <taxon>Microbacteriaceae</taxon>
        <taxon>Agrococcus</taxon>
    </lineage>
</organism>
<dbReference type="InterPro" id="IPR011611">
    <property type="entry name" value="PfkB_dom"/>
</dbReference>
<dbReference type="PROSITE" id="PS00584">
    <property type="entry name" value="PFKB_KINASES_2"/>
    <property type="match status" value="1"/>
</dbReference>
<feature type="domain" description="Carbohydrate kinase PfkB" evidence="6">
    <location>
        <begin position="13"/>
        <end position="297"/>
    </location>
</feature>
<dbReference type="Gene3D" id="3.40.1190.20">
    <property type="match status" value="1"/>
</dbReference>
<keyword evidence="2 4" id="KW-0808">Transferase</keyword>
<name>A0ABP4JH01_9MICO</name>
<evidence type="ECO:0000313" key="8">
    <source>
        <dbReference type="Proteomes" id="UP001501266"/>
    </source>
</evidence>
<dbReference type="PANTHER" id="PTHR10584:SF166">
    <property type="entry name" value="RIBOKINASE"/>
    <property type="match status" value="1"/>
</dbReference>
<feature type="compositionally biased region" description="Acidic residues" evidence="5">
    <location>
        <begin position="302"/>
        <end position="313"/>
    </location>
</feature>
<dbReference type="Pfam" id="PF00294">
    <property type="entry name" value="PfkB"/>
    <property type="match status" value="1"/>
</dbReference>
<dbReference type="InterPro" id="IPR002139">
    <property type="entry name" value="Ribo/fructo_kinase"/>
</dbReference>
<accession>A0ABP4JH01</accession>
<reference evidence="8" key="1">
    <citation type="journal article" date="2019" name="Int. J. Syst. Evol. Microbiol.">
        <title>The Global Catalogue of Microorganisms (GCM) 10K type strain sequencing project: providing services to taxonomists for standard genome sequencing and annotation.</title>
        <authorList>
            <consortium name="The Broad Institute Genomics Platform"/>
            <consortium name="The Broad Institute Genome Sequencing Center for Infectious Disease"/>
            <person name="Wu L."/>
            <person name="Ma J."/>
        </authorList>
    </citation>
    <scope>NUCLEOTIDE SEQUENCE [LARGE SCALE GENOMIC DNA]</scope>
    <source>
        <strain evidence="8">JCM 12398</strain>
    </source>
</reference>
<dbReference type="GO" id="GO:0016301">
    <property type="term" value="F:kinase activity"/>
    <property type="evidence" value="ECO:0007669"/>
    <property type="project" value="UniProtKB-KW"/>
</dbReference>
<dbReference type="RefSeq" id="WP_343917355.1">
    <property type="nucleotide sequence ID" value="NZ_BAAAKK010000001.1"/>
</dbReference>
<gene>
    <name evidence="7" type="ORF">GCM10009640_06950</name>
</gene>
<evidence type="ECO:0000256" key="4">
    <source>
        <dbReference type="RuleBase" id="RU003704"/>
    </source>
</evidence>
<comment type="caution">
    <text evidence="7">The sequence shown here is derived from an EMBL/GenBank/DDBJ whole genome shotgun (WGS) entry which is preliminary data.</text>
</comment>
<dbReference type="InterPro" id="IPR002173">
    <property type="entry name" value="Carboh/pur_kinase_PfkB_CS"/>
</dbReference>
<proteinExistence type="inferred from homology"/>